<evidence type="ECO:0000256" key="10">
    <source>
        <dbReference type="ARBA" id="ARBA00023180"/>
    </source>
</evidence>
<gene>
    <name evidence="14" type="ORF">CMV_005160</name>
</gene>
<evidence type="ECO:0000256" key="1">
    <source>
        <dbReference type="ARBA" id="ARBA00004479"/>
    </source>
</evidence>
<evidence type="ECO:0000256" key="9">
    <source>
        <dbReference type="ARBA" id="ARBA00023136"/>
    </source>
</evidence>
<evidence type="ECO:0000313" key="14">
    <source>
        <dbReference type="EMBL" id="KAF3971222.1"/>
    </source>
</evidence>
<keyword evidence="2" id="KW-0418">Kinase</keyword>
<evidence type="ECO:0000256" key="2">
    <source>
        <dbReference type="ARBA" id="ARBA00022527"/>
    </source>
</evidence>
<name>A0A8J4RT84_9ROSI</name>
<feature type="chain" id="PRO_5035291598" description="Malectin-like domain-containing protein" evidence="12">
    <location>
        <begin position="30"/>
        <end position="620"/>
    </location>
</feature>
<dbReference type="InterPro" id="IPR045272">
    <property type="entry name" value="ANXUR1/2-like"/>
</dbReference>
<dbReference type="PANTHER" id="PTHR34590:SF12">
    <property type="entry name" value="CARBOHYDRATE-BINDING PROTEIN OF THE ER PROTEIN"/>
    <property type="match status" value="1"/>
</dbReference>
<keyword evidence="4 11" id="KW-0812">Transmembrane</keyword>
<dbReference type="PANTHER" id="PTHR34590">
    <property type="entry name" value="OS03G0124300 PROTEIN-RELATED"/>
    <property type="match status" value="1"/>
</dbReference>
<keyword evidence="2" id="KW-0723">Serine/threonine-protein kinase</keyword>
<dbReference type="GO" id="GO:0004674">
    <property type="term" value="F:protein serine/threonine kinase activity"/>
    <property type="evidence" value="ECO:0007669"/>
    <property type="project" value="UniProtKB-KW"/>
</dbReference>
<dbReference type="AlphaFoldDB" id="A0A8J4RT84"/>
<evidence type="ECO:0000256" key="4">
    <source>
        <dbReference type="ARBA" id="ARBA00022692"/>
    </source>
</evidence>
<comment type="caution">
    <text evidence="14">The sequence shown here is derived from an EMBL/GenBank/DDBJ whole genome shotgun (WGS) entry which is preliminary data.</text>
</comment>
<keyword evidence="6" id="KW-0547">Nucleotide-binding</keyword>
<evidence type="ECO:0000256" key="11">
    <source>
        <dbReference type="SAM" id="Phobius"/>
    </source>
</evidence>
<evidence type="ECO:0000259" key="13">
    <source>
        <dbReference type="Pfam" id="PF12819"/>
    </source>
</evidence>
<sequence length="620" mass="69719">MEKPQFHKIHLPPFAALLFLLQFLSVAYSLTDNYFFINCGSATNANTDLRNFVADLNSSDSISSSFSFTRHSSPVSQSSGTSSTLYQTARIFRRNSSYEFDIPNNGTYFARLHFFAFSTPTDLSTALFDVWTSGSSLLLNFTGKNSSNSPIIKEFFLPITPGKFNVYFLPRESSFAFINAIEVFPAVESFIPDQALQISPAGSNNSYKGLVSRTLQTIYRINVGGPTITPGNDTLWRRWVPDDGYFNNPETATSKFQSSNPSYQKNLYENVTEKTAPALVYKTAKWINTSGQFNITWSFNVSKSDRHLVRVHFCNIISESLNTQNFSLYFYSNFSKLINSNKYAYQLTVPFYLDFVVDLDDSGHMAISIGHLDDSALPFLNGLEIMKILGNSGLPLSEHKKEHVFLMVGSIIGGLRLIGIFVVLFFLVFRCKKLKPIETSEWSPLPGGRSSQSRMTEGTIPDMNLRLKIQFAEIQFATKNFETKLLIESMLPREQVNLAEWAMLCKNKGLLEDIVDPSLKGQINPDSLRKFIETTEKCLQECSTDCPTMGDVFWDLEYALQLQQTAMPREPHEDSTIGGSAALAMPNVWQFPSMNLSIERDDLPAIINDGPYTKGSEVFS</sequence>
<evidence type="ECO:0000256" key="7">
    <source>
        <dbReference type="ARBA" id="ARBA00022840"/>
    </source>
</evidence>
<reference evidence="14" key="1">
    <citation type="submission" date="2020-03" db="EMBL/GenBank/DDBJ databases">
        <title>Castanea mollissima Vanexum genome sequencing.</title>
        <authorList>
            <person name="Staton M."/>
        </authorList>
    </citation>
    <scope>NUCLEOTIDE SEQUENCE</scope>
    <source>
        <tissue evidence="14">Leaf</tissue>
    </source>
</reference>
<keyword evidence="8 11" id="KW-1133">Transmembrane helix</keyword>
<evidence type="ECO:0000256" key="8">
    <source>
        <dbReference type="ARBA" id="ARBA00022989"/>
    </source>
</evidence>
<dbReference type="EMBL" id="JRKL02000456">
    <property type="protein sequence ID" value="KAF3971222.1"/>
    <property type="molecule type" value="Genomic_DNA"/>
</dbReference>
<dbReference type="FunFam" id="2.60.120.430:FF:000013">
    <property type="entry name" value="Putative receptor-like protein kinase"/>
    <property type="match status" value="1"/>
</dbReference>
<accession>A0A8J4RT84</accession>
<evidence type="ECO:0000256" key="12">
    <source>
        <dbReference type="SAM" id="SignalP"/>
    </source>
</evidence>
<keyword evidence="3" id="KW-0808">Transferase</keyword>
<feature type="domain" description="Malectin-like" evidence="13">
    <location>
        <begin position="37"/>
        <end position="388"/>
    </location>
</feature>
<dbReference type="GO" id="GO:0005524">
    <property type="term" value="F:ATP binding"/>
    <property type="evidence" value="ECO:0007669"/>
    <property type="project" value="UniProtKB-KW"/>
</dbReference>
<dbReference type="OrthoDB" id="1928639at2759"/>
<dbReference type="Gene3D" id="1.10.510.10">
    <property type="entry name" value="Transferase(Phosphotransferase) domain 1"/>
    <property type="match status" value="1"/>
</dbReference>
<feature type="transmembrane region" description="Helical" evidence="11">
    <location>
        <begin position="404"/>
        <end position="429"/>
    </location>
</feature>
<dbReference type="FunFam" id="2.60.120.430:FF:000005">
    <property type="entry name" value="Putative receptor-like protein kinase"/>
    <property type="match status" value="1"/>
</dbReference>
<protein>
    <recommendedName>
        <fullName evidence="13">Malectin-like domain-containing protein</fullName>
    </recommendedName>
</protein>
<comment type="subcellular location">
    <subcellularLocation>
        <location evidence="1">Membrane</location>
        <topology evidence="1">Single-pass type I membrane protein</topology>
    </subcellularLocation>
</comment>
<keyword evidence="15" id="KW-1185">Reference proteome</keyword>
<dbReference type="Pfam" id="PF12819">
    <property type="entry name" value="Malectin_like"/>
    <property type="match status" value="1"/>
</dbReference>
<evidence type="ECO:0000313" key="15">
    <source>
        <dbReference type="Proteomes" id="UP000737018"/>
    </source>
</evidence>
<keyword evidence="5 12" id="KW-0732">Signal</keyword>
<dbReference type="GO" id="GO:0016020">
    <property type="term" value="C:membrane"/>
    <property type="evidence" value="ECO:0007669"/>
    <property type="project" value="UniProtKB-SubCell"/>
</dbReference>
<keyword evidence="9 11" id="KW-0472">Membrane</keyword>
<organism evidence="14 15">
    <name type="scientific">Castanea mollissima</name>
    <name type="common">Chinese chestnut</name>
    <dbReference type="NCBI Taxonomy" id="60419"/>
    <lineage>
        <taxon>Eukaryota</taxon>
        <taxon>Viridiplantae</taxon>
        <taxon>Streptophyta</taxon>
        <taxon>Embryophyta</taxon>
        <taxon>Tracheophyta</taxon>
        <taxon>Spermatophyta</taxon>
        <taxon>Magnoliopsida</taxon>
        <taxon>eudicotyledons</taxon>
        <taxon>Gunneridae</taxon>
        <taxon>Pentapetalae</taxon>
        <taxon>rosids</taxon>
        <taxon>fabids</taxon>
        <taxon>Fagales</taxon>
        <taxon>Fagaceae</taxon>
        <taxon>Castanea</taxon>
    </lineage>
</organism>
<dbReference type="Gene3D" id="2.60.120.430">
    <property type="entry name" value="Galactose-binding lectin"/>
    <property type="match status" value="2"/>
</dbReference>
<evidence type="ECO:0000256" key="5">
    <source>
        <dbReference type="ARBA" id="ARBA00022729"/>
    </source>
</evidence>
<dbReference type="InterPro" id="IPR024788">
    <property type="entry name" value="Malectin-like_Carb-bd_dom"/>
</dbReference>
<dbReference type="GO" id="GO:0004714">
    <property type="term" value="F:transmembrane receptor protein tyrosine kinase activity"/>
    <property type="evidence" value="ECO:0007669"/>
    <property type="project" value="InterPro"/>
</dbReference>
<feature type="signal peptide" evidence="12">
    <location>
        <begin position="1"/>
        <end position="29"/>
    </location>
</feature>
<proteinExistence type="predicted"/>
<keyword evidence="7" id="KW-0067">ATP-binding</keyword>
<keyword evidence="10" id="KW-0325">Glycoprotein</keyword>
<dbReference type="Proteomes" id="UP000737018">
    <property type="component" value="Unassembled WGS sequence"/>
</dbReference>
<evidence type="ECO:0000256" key="3">
    <source>
        <dbReference type="ARBA" id="ARBA00022679"/>
    </source>
</evidence>
<evidence type="ECO:0000256" key="6">
    <source>
        <dbReference type="ARBA" id="ARBA00022741"/>
    </source>
</evidence>